<evidence type="ECO:0000313" key="2">
    <source>
        <dbReference type="Proteomes" id="UP001152531"/>
    </source>
</evidence>
<gene>
    <name evidence="1" type="ORF">CLIB1444_08S05798</name>
</gene>
<name>A0ACA9YBY0_9ASCO</name>
<protein>
    <submittedName>
        <fullName evidence="1">Uncharacterized protein</fullName>
    </submittedName>
</protein>
<sequence length="353" mass="41476">MMYKKKIDSLILNYFIQEGYKDAAIMFSKETNIDLIDKTGQLSSPSTKSNEFLQKLKAIDDNSALLKLIEDYKFEGESKVYDKNVKTVKGYSTINERREIKYLILKGEITKAIEKISEYFPMVLDSNNLLHFKLLRLNVIEMIRNHKLENPSSSNDIEKQFLNDILLFVRQNLINKVTKSFKLLRELEITMSLLCFNFDPSLGSIDEQKDLPEELRSLFDLSLRSQCYKLVNRAILDLNKEYEFDDYPESLENDQKYFDKINYSNDTNFNMEDLDMDEIREYNDSNDEEIDINEIIEGASKKDESNDESNDEGNLKLQELALESKLERLVKLWSVTESRISNWKYLSNDKKHV</sequence>
<proteinExistence type="predicted"/>
<evidence type="ECO:0000313" key="1">
    <source>
        <dbReference type="EMBL" id="CAH6722276.1"/>
    </source>
</evidence>
<keyword evidence="2" id="KW-1185">Reference proteome</keyword>
<dbReference type="Proteomes" id="UP001152531">
    <property type="component" value="Unassembled WGS sequence"/>
</dbReference>
<organism evidence="1 2">
    <name type="scientific">[Candida] jaroonii</name>
    <dbReference type="NCBI Taxonomy" id="467808"/>
    <lineage>
        <taxon>Eukaryota</taxon>
        <taxon>Fungi</taxon>
        <taxon>Dikarya</taxon>
        <taxon>Ascomycota</taxon>
        <taxon>Saccharomycotina</taxon>
        <taxon>Pichiomycetes</taxon>
        <taxon>Debaryomycetaceae</taxon>
        <taxon>Yamadazyma</taxon>
    </lineage>
</organism>
<comment type="caution">
    <text evidence="1">The sequence shown here is derived from an EMBL/GenBank/DDBJ whole genome shotgun (WGS) entry which is preliminary data.</text>
</comment>
<accession>A0ACA9YBY0</accession>
<dbReference type="EMBL" id="CALSDN010000008">
    <property type="protein sequence ID" value="CAH6722276.1"/>
    <property type="molecule type" value="Genomic_DNA"/>
</dbReference>
<reference evidence="1" key="1">
    <citation type="submission" date="2022-06" db="EMBL/GenBank/DDBJ databases">
        <authorList>
            <person name="Legras J.-L."/>
            <person name="Devillers H."/>
            <person name="Grondin C."/>
        </authorList>
    </citation>
    <scope>NUCLEOTIDE SEQUENCE</scope>
    <source>
        <strain evidence="1">CLIB 1444</strain>
    </source>
</reference>